<dbReference type="EMBL" id="MU117976">
    <property type="protein sequence ID" value="KAF9651378.1"/>
    <property type="molecule type" value="Genomic_DNA"/>
</dbReference>
<sequence length="883" mass="96369">MQLLGLLSLLAPFVASAQIPIHSSTPSISSTTLVDALSADPDYTHLIRLLQRSRLIPTLARLNRTTLFAPTNDAIERHAAYNSLWSAGLYEDEFYPKPRDNIQEKLRQELLYHMLNGTLPPFPPPEESTVQVHETLHYPRKPMGPPMGDPPSPPWIPEPGGTLGGRPQRLRLASRDKGIWVGVDAFGNGGVKVAKGRVDVANGVLVGIDDVLEPPPSLATIIPKYPSLSYFNRIKNVEIDLELDALSELTVFLPVDSAWDSLHPIERLYLESEFATDDLLKILNWHAVEQSNVFWSESFNPGVNLTTIKGNHLEIFTAPKKVIVNDAELVQPDIYASNGVLHTVSSLLVPASSLKLTPEKFLLALNCTRFVSLLHSVNLTTLINDPDAHYTVLAPADDVISLFGDSDLPEEGSDELKRALQYHFIPGKWTPSKMKHKMLLETELKELGLDGGRQVIDIEVTHDPTLSREAKVRFGGVGTVQDLIEVNNTIIYLVARPINPPTDALTSALPKLDLSAFLAAIFSTSLADVIKAAPRSTILMPHNKGFERLGMLVSDHLLSSAGKSDLTHVIMHHVLDGVYYSDSLANISGKSIPTDDGSDVRLVNGSLTASGGWPDMTSDLHLKNLITETGVVHELSDVLIPRTVELNIGKLARAAGGSLMTSMLIKAGFDWVLNATAPPAGSPWADMGLDGKGWTLLCPPDYAFKGVNMTELLKDMERLKEIVGQHLIPTPSHPSSIFMSAERAKDDDLNRPISLRNDATYSTLLSPNNAYGDIVVRSPATPGGLPVLGIKGARGTSAQEDWARVLSWGRATTGDGVGGVITIDRLLTPYHPPWLVQYGQPIGGGILGVLLIGAFFWGVRWLWNKEEDATYEPLDQSAPEEDQ</sequence>
<protein>
    <submittedName>
        <fullName evidence="1">FAS1 domain-containing protein</fullName>
    </submittedName>
</protein>
<organism evidence="1 2">
    <name type="scientific">Thelephora ganbajun</name>
    <name type="common">Ganba fungus</name>
    <dbReference type="NCBI Taxonomy" id="370292"/>
    <lineage>
        <taxon>Eukaryota</taxon>
        <taxon>Fungi</taxon>
        <taxon>Dikarya</taxon>
        <taxon>Basidiomycota</taxon>
        <taxon>Agaricomycotina</taxon>
        <taxon>Agaricomycetes</taxon>
        <taxon>Thelephorales</taxon>
        <taxon>Thelephoraceae</taxon>
        <taxon>Thelephora</taxon>
    </lineage>
</organism>
<dbReference type="Proteomes" id="UP000886501">
    <property type="component" value="Unassembled WGS sequence"/>
</dbReference>
<gene>
    <name evidence="1" type="ORF">BDM02DRAFT_3139357</name>
</gene>
<evidence type="ECO:0000313" key="1">
    <source>
        <dbReference type="EMBL" id="KAF9651378.1"/>
    </source>
</evidence>
<accession>A0ACB6ZPK4</accession>
<reference evidence="1" key="2">
    <citation type="journal article" date="2020" name="Nat. Commun.">
        <title>Large-scale genome sequencing of mycorrhizal fungi provides insights into the early evolution of symbiotic traits.</title>
        <authorList>
            <person name="Miyauchi S."/>
            <person name="Kiss E."/>
            <person name="Kuo A."/>
            <person name="Drula E."/>
            <person name="Kohler A."/>
            <person name="Sanchez-Garcia M."/>
            <person name="Morin E."/>
            <person name="Andreopoulos B."/>
            <person name="Barry K.W."/>
            <person name="Bonito G."/>
            <person name="Buee M."/>
            <person name="Carver A."/>
            <person name="Chen C."/>
            <person name="Cichocki N."/>
            <person name="Clum A."/>
            <person name="Culley D."/>
            <person name="Crous P.W."/>
            <person name="Fauchery L."/>
            <person name="Girlanda M."/>
            <person name="Hayes R.D."/>
            <person name="Keri Z."/>
            <person name="LaButti K."/>
            <person name="Lipzen A."/>
            <person name="Lombard V."/>
            <person name="Magnuson J."/>
            <person name="Maillard F."/>
            <person name="Murat C."/>
            <person name="Nolan M."/>
            <person name="Ohm R.A."/>
            <person name="Pangilinan J."/>
            <person name="Pereira M.F."/>
            <person name="Perotto S."/>
            <person name="Peter M."/>
            <person name="Pfister S."/>
            <person name="Riley R."/>
            <person name="Sitrit Y."/>
            <person name="Stielow J.B."/>
            <person name="Szollosi G."/>
            <person name="Zifcakova L."/>
            <person name="Stursova M."/>
            <person name="Spatafora J.W."/>
            <person name="Tedersoo L."/>
            <person name="Vaario L.M."/>
            <person name="Yamada A."/>
            <person name="Yan M."/>
            <person name="Wang P."/>
            <person name="Xu J."/>
            <person name="Bruns T."/>
            <person name="Baldrian P."/>
            <person name="Vilgalys R."/>
            <person name="Dunand C."/>
            <person name="Henrissat B."/>
            <person name="Grigoriev I.V."/>
            <person name="Hibbett D."/>
            <person name="Nagy L.G."/>
            <person name="Martin F.M."/>
        </authorList>
    </citation>
    <scope>NUCLEOTIDE SEQUENCE</scope>
    <source>
        <strain evidence="1">P2</strain>
    </source>
</reference>
<reference evidence="1" key="1">
    <citation type="submission" date="2019-10" db="EMBL/GenBank/DDBJ databases">
        <authorList>
            <consortium name="DOE Joint Genome Institute"/>
            <person name="Kuo A."/>
            <person name="Miyauchi S."/>
            <person name="Kiss E."/>
            <person name="Drula E."/>
            <person name="Kohler A."/>
            <person name="Sanchez-Garcia M."/>
            <person name="Andreopoulos B."/>
            <person name="Barry K.W."/>
            <person name="Bonito G."/>
            <person name="Buee M."/>
            <person name="Carver A."/>
            <person name="Chen C."/>
            <person name="Cichocki N."/>
            <person name="Clum A."/>
            <person name="Culley D."/>
            <person name="Crous P.W."/>
            <person name="Fauchery L."/>
            <person name="Girlanda M."/>
            <person name="Hayes R."/>
            <person name="Keri Z."/>
            <person name="Labutti K."/>
            <person name="Lipzen A."/>
            <person name="Lombard V."/>
            <person name="Magnuson J."/>
            <person name="Maillard F."/>
            <person name="Morin E."/>
            <person name="Murat C."/>
            <person name="Nolan M."/>
            <person name="Ohm R."/>
            <person name="Pangilinan J."/>
            <person name="Pereira M."/>
            <person name="Perotto S."/>
            <person name="Peter M."/>
            <person name="Riley R."/>
            <person name="Sitrit Y."/>
            <person name="Stielow B."/>
            <person name="Szollosi G."/>
            <person name="Zifcakova L."/>
            <person name="Stursova M."/>
            <person name="Spatafora J.W."/>
            <person name="Tedersoo L."/>
            <person name="Vaario L.-M."/>
            <person name="Yamada A."/>
            <person name="Yan M."/>
            <person name="Wang P."/>
            <person name="Xu J."/>
            <person name="Bruns T."/>
            <person name="Baldrian P."/>
            <person name="Vilgalys R."/>
            <person name="Henrissat B."/>
            <person name="Grigoriev I.V."/>
            <person name="Hibbett D."/>
            <person name="Nagy L.G."/>
            <person name="Martin F.M."/>
        </authorList>
    </citation>
    <scope>NUCLEOTIDE SEQUENCE</scope>
    <source>
        <strain evidence="1">P2</strain>
    </source>
</reference>
<evidence type="ECO:0000313" key="2">
    <source>
        <dbReference type="Proteomes" id="UP000886501"/>
    </source>
</evidence>
<comment type="caution">
    <text evidence="1">The sequence shown here is derived from an EMBL/GenBank/DDBJ whole genome shotgun (WGS) entry which is preliminary data.</text>
</comment>
<name>A0ACB6ZPK4_THEGA</name>
<proteinExistence type="predicted"/>
<keyword evidence="2" id="KW-1185">Reference proteome</keyword>